<dbReference type="InterPro" id="IPR039538">
    <property type="entry name" value="BetI_C"/>
</dbReference>
<dbReference type="EMBL" id="BAABDO010000024">
    <property type="protein sequence ID" value="GAA4137634.1"/>
    <property type="molecule type" value="Genomic_DNA"/>
</dbReference>
<evidence type="ECO:0000256" key="3">
    <source>
        <dbReference type="ARBA" id="ARBA00023125"/>
    </source>
</evidence>
<proteinExistence type="predicted"/>
<dbReference type="SUPFAM" id="SSF48498">
    <property type="entry name" value="Tetracyclin repressor-like, C-terminal domain"/>
    <property type="match status" value="1"/>
</dbReference>
<evidence type="ECO:0000256" key="5">
    <source>
        <dbReference type="PROSITE-ProRule" id="PRU00335"/>
    </source>
</evidence>
<dbReference type="SUPFAM" id="SSF46689">
    <property type="entry name" value="Homeodomain-like"/>
    <property type="match status" value="1"/>
</dbReference>
<dbReference type="Pfam" id="PF13977">
    <property type="entry name" value="TetR_C_6"/>
    <property type="match status" value="1"/>
</dbReference>
<feature type="compositionally biased region" description="Low complexity" evidence="6">
    <location>
        <begin position="236"/>
        <end position="245"/>
    </location>
</feature>
<keyword evidence="2" id="KW-0805">Transcription regulation</keyword>
<evidence type="ECO:0000313" key="8">
    <source>
        <dbReference type="EMBL" id="GAA4137634.1"/>
    </source>
</evidence>
<evidence type="ECO:0000256" key="2">
    <source>
        <dbReference type="ARBA" id="ARBA00023015"/>
    </source>
</evidence>
<feature type="domain" description="HTH tetR-type" evidence="7">
    <location>
        <begin position="46"/>
        <end position="106"/>
    </location>
</feature>
<evidence type="ECO:0000259" key="7">
    <source>
        <dbReference type="PROSITE" id="PS50977"/>
    </source>
</evidence>
<keyword evidence="1" id="KW-0678">Repressor</keyword>
<evidence type="ECO:0000256" key="6">
    <source>
        <dbReference type="SAM" id="MobiDB-lite"/>
    </source>
</evidence>
<dbReference type="PRINTS" id="PR00455">
    <property type="entry name" value="HTHTETR"/>
</dbReference>
<protein>
    <recommendedName>
        <fullName evidence="7">HTH tetR-type domain-containing protein</fullName>
    </recommendedName>
</protein>
<organism evidence="8 9">
    <name type="scientific">Actinomadura keratinilytica</name>
    <dbReference type="NCBI Taxonomy" id="547461"/>
    <lineage>
        <taxon>Bacteria</taxon>
        <taxon>Bacillati</taxon>
        <taxon>Actinomycetota</taxon>
        <taxon>Actinomycetes</taxon>
        <taxon>Streptosporangiales</taxon>
        <taxon>Thermomonosporaceae</taxon>
        <taxon>Actinomadura</taxon>
    </lineage>
</organism>
<keyword evidence="4" id="KW-0804">Transcription</keyword>
<comment type="caution">
    <text evidence="8">The sequence shown here is derived from an EMBL/GenBank/DDBJ whole genome shotgun (WGS) entry which is preliminary data.</text>
</comment>
<sequence length="257" mass="27891">MKARFWGVPIPVTSPVAAGSIGADVCSNFLRVTTKRKPRGPYRKGIQRRAQIIDAVLELFAQQGDRGFSLQEIADRVGLSLPGLLHYFGSREELLLAVLERRDTLETEDLTAGDGAEVQSPGEAVVRTVRHNMTQPGLVKLFVALSAAATEPQHHAHAFFAERYRNLAETIKTGLESGQGSGATRTDVDAEHMARLLLAISDGLQIQWLMDPTVDMAAIVETFNRLCRPLGPQEDSASPSASSGSKVTPEEKADTDM</sequence>
<dbReference type="Proteomes" id="UP001500266">
    <property type="component" value="Unassembled WGS sequence"/>
</dbReference>
<dbReference type="PANTHER" id="PTHR30055">
    <property type="entry name" value="HTH-TYPE TRANSCRIPTIONAL REGULATOR RUTR"/>
    <property type="match status" value="1"/>
</dbReference>
<dbReference type="PANTHER" id="PTHR30055:SF226">
    <property type="entry name" value="HTH-TYPE TRANSCRIPTIONAL REGULATOR PKSA"/>
    <property type="match status" value="1"/>
</dbReference>
<feature type="region of interest" description="Disordered" evidence="6">
    <location>
        <begin position="230"/>
        <end position="257"/>
    </location>
</feature>
<keyword evidence="9" id="KW-1185">Reference proteome</keyword>
<dbReference type="InterPro" id="IPR036271">
    <property type="entry name" value="Tet_transcr_reg_TetR-rel_C_sf"/>
</dbReference>
<gene>
    <name evidence="8" type="ORF">GCM10022416_22320</name>
</gene>
<dbReference type="InterPro" id="IPR050109">
    <property type="entry name" value="HTH-type_TetR-like_transc_reg"/>
</dbReference>
<feature type="DNA-binding region" description="H-T-H motif" evidence="5">
    <location>
        <begin position="69"/>
        <end position="88"/>
    </location>
</feature>
<accession>A0ABP7YKI7</accession>
<keyword evidence="3 5" id="KW-0238">DNA-binding</keyword>
<evidence type="ECO:0000256" key="1">
    <source>
        <dbReference type="ARBA" id="ARBA00022491"/>
    </source>
</evidence>
<feature type="compositionally biased region" description="Basic and acidic residues" evidence="6">
    <location>
        <begin position="248"/>
        <end position="257"/>
    </location>
</feature>
<name>A0ABP7YKI7_9ACTN</name>
<reference evidence="9" key="1">
    <citation type="journal article" date="2019" name="Int. J. Syst. Evol. Microbiol.">
        <title>The Global Catalogue of Microorganisms (GCM) 10K type strain sequencing project: providing services to taxonomists for standard genome sequencing and annotation.</title>
        <authorList>
            <consortium name="The Broad Institute Genomics Platform"/>
            <consortium name="The Broad Institute Genome Sequencing Center for Infectious Disease"/>
            <person name="Wu L."/>
            <person name="Ma J."/>
        </authorList>
    </citation>
    <scope>NUCLEOTIDE SEQUENCE [LARGE SCALE GENOMIC DNA]</scope>
    <source>
        <strain evidence="9">JCM 17316</strain>
    </source>
</reference>
<dbReference type="InterPro" id="IPR001647">
    <property type="entry name" value="HTH_TetR"/>
</dbReference>
<dbReference type="Gene3D" id="1.10.357.10">
    <property type="entry name" value="Tetracycline Repressor, domain 2"/>
    <property type="match status" value="1"/>
</dbReference>
<evidence type="ECO:0000313" key="9">
    <source>
        <dbReference type="Proteomes" id="UP001500266"/>
    </source>
</evidence>
<dbReference type="PROSITE" id="PS50977">
    <property type="entry name" value="HTH_TETR_2"/>
    <property type="match status" value="1"/>
</dbReference>
<dbReference type="Pfam" id="PF00440">
    <property type="entry name" value="TetR_N"/>
    <property type="match status" value="1"/>
</dbReference>
<evidence type="ECO:0000256" key="4">
    <source>
        <dbReference type="ARBA" id="ARBA00023163"/>
    </source>
</evidence>
<dbReference type="InterPro" id="IPR009057">
    <property type="entry name" value="Homeodomain-like_sf"/>
</dbReference>